<dbReference type="EMBL" id="RHFF01000012">
    <property type="protein sequence ID" value="TGD38007.1"/>
    <property type="molecule type" value="Genomic_DNA"/>
</dbReference>
<proteinExistence type="predicted"/>
<dbReference type="Gene3D" id="3.40.50.2000">
    <property type="entry name" value="Glycogen Phosphorylase B"/>
    <property type="match status" value="2"/>
</dbReference>
<dbReference type="PANTHER" id="PTHR48050">
    <property type="entry name" value="STEROL 3-BETA-GLUCOSYLTRANSFERASE"/>
    <property type="match status" value="1"/>
</dbReference>
<feature type="domain" description="Erythromycin biosynthesis protein CIII-like C-terminal" evidence="3">
    <location>
        <begin position="259"/>
        <end position="353"/>
    </location>
</feature>
<keyword evidence="2" id="KW-0472">Membrane</keyword>
<dbReference type="GO" id="GO:0017000">
    <property type="term" value="P:antibiotic biosynthetic process"/>
    <property type="evidence" value="ECO:0007669"/>
    <property type="project" value="UniProtKB-ARBA"/>
</dbReference>
<keyword evidence="2" id="KW-1133">Transmembrane helix</keyword>
<dbReference type="PANTHER" id="PTHR48050:SF13">
    <property type="entry name" value="STEROL 3-BETA-GLUCOSYLTRANSFERASE UGT80A2"/>
    <property type="match status" value="1"/>
</dbReference>
<name>A0A4Z0KGX5_BREAU</name>
<reference evidence="4 5" key="1">
    <citation type="submission" date="2018-10" db="EMBL/GenBank/DDBJ databases">
        <title>Brevibacterium genomes from Austrain hard cheese rinds.</title>
        <authorList>
            <person name="Anast J.M."/>
            <person name="Dzieciol M."/>
            <person name="Schultz D.L."/>
            <person name="Mann E."/>
            <person name="Wagner M."/>
            <person name="Schmitz-Esser S."/>
        </authorList>
    </citation>
    <scope>NUCLEOTIDE SEQUENCE [LARGE SCALE GENOMIC DNA]</scope>
    <source>
        <strain evidence="4 5">L261</strain>
    </source>
</reference>
<dbReference type="Proteomes" id="UP000297736">
    <property type="component" value="Unassembled WGS sequence"/>
</dbReference>
<sequence length="377" mass="40389">MAPELLTPARAGADHHGQPSHSSYRDWELGCPFSLAGGMADHMIAGPARRWAEDLLPHLRSARLDRVVYSFTVFGAMVAAQSVGVSFGVLIPNIYPMPTPSQPPMGMVLSPSQTFVGRGRDRLLGEIGTRMLAHYVMPRLNALRRDLDLPQLRNAWQQVHGARRELVLSSHAFDIANNCDSTVRYVDPMLDDPGWAHSHHSVEPRGEGPLILVAMSSAEQGQLGVLQNVIEALSILPVRAVVTTGLSIDLCDLSGGARVEIVRAAPHHDLMTHTGLVITHGGHGTVMKSLTAGLPMVILPQGRDQADNAVLVSLRGAGITLPRDAPAGQITHAVVEALKLPGYSKAARMLGEAIRHEVAGSNLVSELEPSYGDTVNA</sequence>
<keyword evidence="4" id="KW-0808">Transferase</keyword>
<protein>
    <submittedName>
        <fullName evidence="4">Glycosyltransferase</fullName>
    </submittedName>
</protein>
<organism evidence="4 5">
    <name type="scientific">Brevibacterium aurantiacum</name>
    <dbReference type="NCBI Taxonomy" id="273384"/>
    <lineage>
        <taxon>Bacteria</taxon>
        <taxon>Bacillati</taxon>
        <taxon>Actinomycetota</taxon>
        <taxon>Actinomycetes</taxon>
        <taxon>Micrococcales</taxon>
        <taxon>Brevibacteriaceae</taxon>
        <taxon>Brevibacterium</taxon>
    </lineage>
</organism>
<evidence type="ECO:0000256" key="1">
    <source>
        <dbReference type="SAM" id="MobiDB-lite"/>
    </source>
</evidence>
<accession>A0A4Z0KGX5</accession>
<evidence type="ECO:0000313" key="4">
    <source>
        <dbReference type="EMBL" id="TGD38007.1"/>
    </source>
</evidence>
<evidence type="ECO:0000259" key="3">
    <source>
        <dbReference type="Pfam" id="PF06722"/>
    </source>
</evidence>
<feature type="region of interest" description="Disordered" evidence="1">
    <location>
        <begin position="1"/>
        <end position="24"/>
    </location>
</feature>
<dbReference type="SUPFAM" id="SSF53756">
    <property type="entry name" value="UDP-Glycosyltransferase/glycogen phosphorylase"/>
    <property type="match status" value="1"/>
</dbReference>
<dbReference type="InterPro" id="IPR050426">
    <property type="entry name" value="Glycosyltransferase_28"/>
</dbReference>
<evidence type="ECO:0000256" key="2">
    <source>
        <dbReference type="SAM" id="Phobius"/>
    </source>
</evidence>
<dbReference type="Pfam" id="PF06722">
    <property type="entry name" value="EryCIII-like_C"/>
    <property type="match status" value="1"/>
</dbReference>
<dbReference type="AlphaFoldDB" id="A0A4Z0KGX5"/>
<dbReference type="CDD" id="cd03784">
    <property type="entry name" value="GT1_Gtf-like"/>
    <property type="match status" value="1"/>
</dbReference>
<comment type="caution">
    <text evidence="4">The sequence shown here is derived from an EMBL/GenBank/DDBJ whole genome shotgun (WGS) entry which is preliminary data.</text>
</comment>
<feature type="compositionally biased region" description="Basic and acidic residues" evidence="1">
    <location>
        <begin position="12"/>
        <end position="24"/>
    </location>
</feature>
<dbReference type="GO" id="GO:0016758">
    <property type="term" value="F:hexosyltransferase activity"/>
    <property type="evidence" value="ECO:0007669"/>
    <property type="project" value="UniProtKB-ARBA"/>
</dbReference>
<dbReference type="InterPro" id="IPR010610">
    <property type="entry name" value="EryCIII-like_C"/>
</dbReference>
<keyword evidence="2" id="KW-0812">Transmembrane</keyword>
<dbReference type="GO" id="GO:0008194">
    <property type="term" value="F:UDP-glycosyltransferase activity"/>
    <property type="evidence" value="ECO:0007669"/>
    <property type="project" value="InterPro"/>
</dbReference>
<gene>
    <name evidence="4" type="ORF">EB834_12565</name>
</gene>
<evidence type="ECO:0000313" key="5">
    <source>
        <dbReference type="Proteomes" id="UP000297736"/>
    </source>
</evidence>
<feature type="transmembrane region" description="Helical" evidence="2">
    <location>
        <begin position="67"/>
        <end position="91"/>
    </location>
</feature>
<dbReference type="InterPro" id="IPR002213">
    <property type="entry name" value="UDP_glucos_trans"/>
</dbReference>